<dbReference type="PANTHER" id="PTHR11918:SF45">
    <property type="entry name" value="THREONYLCARBAMOYLADENOSINE TRNA METHYLTHIOTRANSFERASE"/>
    <property type="match status" value="1"/>
</dbReference>
<dbReference type="PANTHER" id="PTHR11918">
    <property type="entry name" value="RADICAL SAM PROTEINS"/>
    <property type="match status" value="1"/>
</dbReference>
<dbReference type="GO" id="GO:0005783">
    <property type="term" value="C:endoplasmic reticulum"/>
    <property type="evidence" value="ECO:0007669"/>
    <property type="project" value="TreeGrafter"/>
</dbReference>
<keyword evidence="16" id="KW-0175">Coiled coil</keyword>
<protein>
    <recommendedName>
        <fullName evidence="5">Threonylcarbamoyladenosine tRNA methylthiotransferase</fullName>
        <ecNumber evidence="4">2.8.4.5</ecNumber>
    </recommendedName>
    <alternativeName>
        <fullName evidence="13">CDK5 regulatory subunit-associated protein 1-like 1</fullName>
    </alternativeName>
    <alternativeName>
        <fullName evidence="14">tRNA-t(6)A37 methylthiotransferase</fullName>
    </alternativeName>
</protein>
<feature type="coiled-coil region" evidence="16">
    <location>
        <begin position="635"/>
        <end position="900"/>
    </location>
</feature>
<dbReference type="CDD" id="cd01335">
    <property type="entry name" value="Radical_SAM"/>
    <property type="match status" value="1"/>
</dbReference>
<feature type="region of interest" description="Disordered" evidence="17">
    <location>
        <begin position="1473"/>
        <end position="1506"/>
    </location>
</feature>
<feature type="coiled-coil region" evidence="16">
    <location>
        <begin position="1042"/>
        <end position="1093"/>
    </location>
</feature>
<feature type="domain" description="TRAM" evidence="18">
    <location>
        <begin position="421"/>
        <end position="484"/>
    </location>
</feature>
<keyword evidence="10" id="KW-0479">Metal-binding</keyword>
<dbReference type="InterPro" id="IPR058240">
    <property type="entry name" value="rSAM_sf"/>
</dbReference>
<evidence type="ECO:0000256" key="15">
    <source>
        <dbReference type="ARBA" id="ARBA00051661"/>
    </source>
</evidence>
<evidence type="ECO:0000259" key="19">
    <source>
        <dbReference type="PROSITE" id="PS51449"/>
    </source>
</evidence>
<comment type="cofactor">
    <cofactor evidence="1">
        <name>[4Fe-4S] cluster</name>
        <dbReference type="ChEBI" id="CHEBI:49883"/>
    </cofactor>
</comment>
<feature type="region of interest" description="Disordered" evidence="17">
    <location>
        <begin position="1353"/>
        <end position="1399"/>
    </location>
</feature>
<evidence type="ECO:0000256" key="4">
    <source>
        <dbReference type="ARBA" id="ARBA00013273"/>
    </source>
</evidence>
<dbReference type="NCBIfam" id="TIGR00089">
    <property type="entry name" value="MiaB/RimO family radical SAM methylthiotransferase"/>
    <property type="match status" value="1"/>
</dbReference>
<accession>E4Y7X7</accession>
<keyword evidence="9" id="KW-0819">tRNA processing</keyword>
<dbReference type="Proteomes" id="UP000011014">
    <property type="component" value="Unassembled WGS sequence"/>
</dbReference>
<evidence type="ECO:0000256" key="10">
    <source>
        <dbReference type="ARBA" id="ARBA00022723"/>
    </source>
</evidence>
<evidence type="ECO:0000256" key="6">
    <source>
        <dbReference type="ARBA" id="ARBA00022485"/>
    </source>
</evidence>
<dbReference type="InterPro" id="IPR020612">
    <property type="entry name" value="Methylthiotransferase_CS"/>
</dbReference>
<proteinExistence type="inferred from homology"/>
<keyword evidence="11" id="KW-0408">Iron</keyword>
<dbReference type="Pfam" id="PF04055">
    <property type="entry name" value="Radical_SAM"/>
    <property type="match status" value="1"/>
</dbReference>
<dbReference type="SFLD" id="SFLDG01082">
    <property type="entry name" value="B12-binding_domain_containing"/>
    <property type="match status" value="1"/>
</dbReference>
<name>E4Y7X7_OIKDI</name>
<dbReference type="InterPro" id="IPR005839">
    <property type="entry name" value="Methylthiotransferase"/>
</dbReference>
<feature type="compositionally biased region" description="Basic and acidic residues" evidence="17">
    <location>
        <begin position="1496"/>
        <end position="1506"/>
    </location>
</feature>
<feature type="compositionally biased region" description="Basic and acidic residues" evidence="17">
    <location>
        <begin position="1375"/>
        <end position="1399"/>
    </location>
</feature>
<dbReference type="FunFam" id="3.80.30.20:FF:000002">
    <property type="entry name" value="threonylcarbamoyladenosine tRNA methylthiotransferase isoform X2"/>
    <property type="match status" value="1"/>
</dbReference>
<dbReference type="SFLD" id="SFLDS00029">
    <property type="entry name" value="Radical_SAM"/>
    <property type="match status" value="1"/>
</dbReference>
<dbReference type="InterPro" id="IPR006466">
    <property type="entry name" value="MiaB-like_arc_euk"/>
</dbReference>
<dbReference type="PROSITE" id="PS01278">
    <property type="entry name" value="MTTASE_RADICAL"/>
    <property type="match status" value="1"/>
</dbReference>
<feature type="coiled-coil region" evidence="16">
    <location>
        <begin position="1136"/>
        <end position="1184"/>
    </location>
</feature>
<gene>
    <name evidence="21" type="ORF">GSOID_T00028936001</name>
</gene>
<dbReference type="InterPro" id="IPR006638">
    <property type="entry name" value="Elp3/MiaA/NifB-like_rSAM"/>
</dbReference>
<keyword evidence="6" id="KW-0004">4Fe-4S</keyword>
<dbReference type="PROSITE" id="PS50926">
    <property type="entry name" value="TRAM"/>
    <property type="match status" value="1"/>
</dbReference>
<evidence type="ECO:0000256" key="9">
    <source>
        <dbReference type="ARBA" id="ARBA00022694"/>
    </source>
</evidence>
<evidence type="ECO:0000256" key="17">
    <source>
        <dbReference type="SAM" id="MobiDB-lite"/>
    </source>
</evidence>
<evidence type="ECO:0000313" key="21">
    <source>
        <dbReference type="EMBL" id="CBY31727.1"/>
    </source>
</evidence>
<dbReference type="GO" id="GO:0046872">
    <property type="term" value="F:metal ion binding"/>
    <property type="evidence" value="ECO:0007669"/>
    <property type="project" value="UniProtKB-KW"/>
</dbReference>
<dbReference type="SUPFAM" id="SSF102114">
    <property type="entry name" value="Radical SAM enzymes"/>
    <property type="match status" value="1"/>
</dbReference>
<keyword evidence="8" id="KW-0949">S-adenosyl-L-methionine</keyword>
<evidence type="ECO:0000256" key="8">
    <source>
        <dbReference type="ARBA" id="ARBA00022691"/>
    </source>
</evidence>
<organism evidence="21">
    <name type="scientific">Oikopleura dioica</name>
    <name type="common">Tunicate</name>
    <dbReference type="NCBI Taxonomy" id="34765"/>
    <lineage>
        <taxon>Eukaryota</taxon>
        <taxon>Metazoa</taxon>
        <taxon>Chordata</taxon>
        <taxon>Tunicata</taxon>
        <taxon>Appendicularia</taxon>
        <taxon>Copelata</taxon>
        <taxon>Oikopleuridae</taxon>
        <taxon>Oikopleura</taxon>
    </lineage>
</organism>
<evidence type="ECO:0000256" key="5">
    <source>
        <dbReference type="ARBA" id="ARBA00018810"/>
    </source>
</evidence>
<dbReference type="Gene3D" id="3.80.30.20">
    <property type="entry name" value="tm_1862 like domain"/>
    <property type="match status" value="1"/>
</dbReference>
<dbReference type="InterPro" id="IPR002792">
    <property type="entry name" value="TRAM_dom"/>
</dbReference>
<evidence type="ECO:0000259" key="20">
    <source>
        <dbReference type="PROSITE" id="PS51918"/>
    </source>
</evidence>
<dbReference type="InterPro" id="IPR013848">
    <property type="entry name" value="Methylthiotransferase_N"/>
</dbReference>
<comment type="catalytic activity">
    <reaction evidence="15">
        <text>N(6)-L-threonylcarbamoyladenosine(37) in tRNA + (sulfur carrier)-SH + AH2 + 2 S-adenosyl-L-methionine = 2-methylsulfanyl-N(6)-L-threonylcarbamoyladenosine(37) in tRNA + (sulfur carrier)-H + 5'-deoxyadenosine + L-methionine + A + S-adenosyl-L-homocysteine + 2 H(+)</text>
        <dbReference type="Rhea" id="RHEA:37075"/>
        <dbReference type="Rhea" id="RHEA-COMP:10163"/>
        <dbReference type="Rhea" id="RHEA-COMP:11092"/>
        <dbReference type="Rhea" id="RHEA-COMP:14737"/>
        <dbReference type="Rhea" id="RHEA-COMP:14739"/>
        <dbReference type="ChEBI" id="CHEBI:13193"/>
        <dbReference type="ChEBI" id="CHEBI:15378"/>
        <dbReference type="ChEBI" id="CHEBI:17319"/>
        <dbReference type="ChEBI" id="CHEBI:17499"/>
        <dbReference type="ChEBI" id="CHEBI:29917"/>
        <dbReference type="ChEBI" id="CHEBI:57844"/>
        <dbReference type="ChEBI" id="CHEBI:57856"/>
        <dbReference type="ChEBI" id="CHEBI:59789"/>
        <dbReference type="ChEBI" id="CHEBI:64428"/>
        <dbReference type="ChEBI" id="CHEBI:74418"/>
        <dbReference type="ChEBI" id="CHEBI:74420"/>
        <dbReference type="EC" id="2.8.4.5"/>
    </reaction>
</comment>
<dbReference type="EC" id="2.8.4.5" evidence="4"/>
<evidence type="ECO:0000256" key="3">
    <source>
        <dbReference type="ARBA" id="ARBA00008616"/>
    </source>
</evidence>
<dbReference type="SMART" id="SM00729">
    <property type="entry name" value="Elp3"/>
    <property type="match status" value="1"/>
</dbReference>
<reference evidence="21" key="1">
    <citation type="journal article" date="2010" name="Science">
        <title>Plasticity of animal genome architecture unmasked by rapid evolution of a pelagic tunicate.</title>
        <authorList>
            <person name="Denoeud F."/>
            <person name="Henriet S."/>
            <person name="Mungpakdee S."/>
            <person name="Aury J.M."/>
            <person name="Da Silva C."/>
            <person name="Brinkmann H."/>
            <person name="Mikhaleva J."/>
            <person name="Olsen L.C."/>
            <person name="Jubin C."/>
            <person name="Canestro C."/>
            <person name="Bouquet J.M."/>
            <person name="Danks G."/>
            <person name="Poulain J."/>
            <person name="Campsteijn C."/>
            <person name="Adamski M."/>
            <person name="Cross I."/>
            <person name="Yadetie F."/>
            <person name="Muffato M."/>
            <person name="Louis A."/>
            <person name="Butcher S."/>
            <person name="Tsagkogeorga G."/>
            <person name="Konrad A."/>
            <person name="Singh S."/>
            <person name="Jensen M.F."/>
            <person name="Cong E.H."/>
            <person name="Eikeseth-Otteraa H."/>
            <person name="Noel B."/>
            <person name="Anthouard V."/>
            <person name="Porcel B.M."/>
            <person name="Kachouri-Lafond R."/>
            <person name="Nishino A."/>
            <person name="Ugolini M."/>
            <person name="Chourrout P."/>
            <person name="Nishida H."/>
            <person name="Aasland R."/>
            <person name="Huzurbazar S."/>
            <person name="Westhof E."/>
            <person name="Delsuc F."/>
            <person name="Lehrach H."/>
            <person name="Reinhardt R."/>
            <person name="Weissenbach J."/>
            <person name="Roy S.W."/>
            <person name="Artiguenave F."/>
            <person name="Postlethwait J.H."/>
            <person name="Manak J.R."/>
            <person name="Thompson E.M."/>
            <person name="Jaillon O."/>
            <person name="Du Pasquier L."/>
            <person name="Boudinot P."/>
            <person name="Liberles D.A."/>
            <person name="Volff J.N."/>
            <person name="Philippe H."/>
            <person name="Lenhard B."/>
            <person name="Roest Crollius H."/>
            <person name="Wincker P."/>
            <person name="Chourrout D."/>
        </authorList>
    </citation>
    <scope>NUCLEOTIDE SEQUENCE [LARGE SCALE GENOMIC DNA]</scope>
</reference>
<keyword evidence="7" id="KW-0808">Transferase</keyword>
<evidence type="ECO:0000256" key="16">
    <source>
        <dbReference type="SAM" id="Coils"/>
    </source>
</evidence>
<dbReference type="FunFam" id="3.40.50.12160:FF:000009">
    <property type="entry name" value="threonylcarbamoyladenosine tRNA methylthiotransferase"/>
    <property type="match status" value="1"/>
</dbReference>
<evidence type="ECO:0000256" key="1">
    <source>
        <dbReference type="ARBA" id="ARBA00001966"/>
    </source>
</evidence>
<evidence type="ECO:0000256" key="7">
    <source>
        <dbReference type="ARBA" id="ARBA00022679"/>
    </source>
</evidence>
<evidence type="ECO:0000256" key="11">
    <source>
        <dbReference type="ARBA" id="ARBA00023004"/>
    </source>
</evidence>
<dbReference type="PROSITE" id="PS51918">
    <property type="entry name" value="RADICAL_SAM"/>
    <property type="match status" value="1"/>
</dbReference>
<dbReference type="InterPro" id="IPR038135">
    <property type="entry name" value="Methylthiotransferase_N_sf"/>
</dbReference>
<dbReference type="GO" id="GO:0035598">
    <property type="term" value="F:tRNA (N(6)-L-threonylcarbamoyladenosine(37)-C(2))-methylthiotransferase activity"/>
    <property type="evidence" value="ECO:0007669"/>
    <property type="project" value="UniProtKB-EC"/>
</dbReference>
<feature type="domain" description="Radical SAM core" evidence="20">
    <location>
        <begin position="187"/>
        <end position="421"/>
    </location>
</feature>
<dbReference type="InterPro" id="IPR007197">
    <property type="entry name" value="rSAM"/>
</dbReference>
<evidence type="ECO:0000256" key="13">
    <source>
        <dbReference type="ARBA" id="ARBA00029733"/>
    </source>
</evidence>
<dbReference type="EMBL" id="FN654315">
    <property type="protein sequence ID" value="CBY31727.1"/>
    <property type="molecule type" value="Genomic_DNA"/>
</dbReference>
<dbReference type="Gene3D" id="3.40.50.12160">
    <property type="entry name" value="Methylthiotransferase, N-terminal domain"/>
    <property type="match status" value="1"/>
</dbReference>
<evidence type="ECO:0000256" key="14">
    <source>
        <dbReference type="ARBA" id="ARBA00031213"/>
    </source>
</evidence>
<dbReference type="PROSITE" id="PS51449">
    <property type="entry name" value="MTTASE_N"/>
    <property type="match status" value="1"/>
</dbReference>
<feature type="domain" description="MTTase N-terminal" evidence="19">
    <location>
        <begin position="51"/>
        <end position="162"/>
    </location>
</feature>
<dbReference type="InterPro" id="IPR023404">
    <property type="entry name" value="rSAM_horseshoe"/>
</dbReference>
<dbReference type="Gene3D" id="1.10.287.1490">
    <property type="match status" value="2"/>
</dbReference>
<evidence type="ECO:0000256" key="12">
    <source>
        <dbReference type="ARBA" id="ARBA00023014"/>
    </source>
</evidence>
<keyword evidence="12" id="KW-0411">Iron-sulfur</keyword>
<evidence type="ECO:0000259" key="18">
    <source>
        <dbReference type="PROSITE" id="PS50926"/>
    </source>
</evidence>
<feature type="coiled-coil region" evidence="16">
    <location>
        <begin position="961"/>
        <end position="995"/>
    </location>
</feature>
<comment type="similarity">
    <text evidence="3">Belongs to the methylthiotransferase family. CDKAL1 subfamily.</text>
</comment>
<evidence type="ECO:0000256" key="2">
    <source>
        <dbReference type="ARBA" id="ARBA00002399"/>
    </source>
</evidence>
<comment type="function">
    <text evidence="2">Catalyzes the methylthiolation of N6-threonylcarbamoyladenosine (t(6)A), leading to the formation of 2-methylthio-N6-threonylcarbamoyladenosine (ms(2)t(6)A) at position 37 in tRNAs that read codons beginning with adenine.</text>
</comment>
<dbReference type="Pfam" id="PF00919">
    <property type="entry name" value="UPF0004"/>
    <property type="match status" value="1"/>
</dbReference>
<dbReference type="GO" id="GO:0051539">
    <property type="term" value="F:4 iron, 4 sulfur cluster binding"/>
    <property type="evidence" value="ECO:0007669"/>
    <property type="project" value="UniProtKB-KW"/>
</dbReference>
<dbReference type="NCBIfam" id="TIGR01578">
    <property type="entry name" value="MiaB-like-B"/>
    <property type="match status" value="1"/>
</dbReference>
<sequence>MDIEDLLDKGQVREDGDFNKGKVVTRRHKRRIPNAEAGSQIQADSSFARGQKIYVRTWGCTHNTSDSEYMAGQLAEAGYDVKLDDAKRLECDLWLLNSCTVKAPAEDHFKNAINAAHKVNIPVVVAGCVPQGAPSDKFVKGLSTIGVQQIDRVVEVVEETLKGNTVKLLGPKKRAGKRIGGADLGLPKVRRNALIEIISINTGCLNSCTYCKTKHARGDLASYPIDEIVARFEQAFEQGIVEVWLTSEDTGAYGRDIGTNIVELLNAVVKTIPEGCMMRIGMTNPPYILEHLEGIAKILNHPRVYSFLHVPVQSGSDAVLNSMRREYNREDFCKVVDTLRANVPDCNIATDIIAGFPTETEEDFDETISLCEKYKFPSLFMNQFFPRPGTPAAKWEQIPRQVIKERTKKLSNVFKSYLPFEGREGERHSVLITEMAHDKVSLVGHTKSYHQILVKGNPDKLMGKRVDVVVYQTTKHSMLGRIVSVAKSVAIAENLQIMKEKQEAKSWMQKKLELLSESLDLKIVGAIACAKLKNSFFLSEMSRSMQNLLREFRALYEERLKRLDLTTSPENYRAKCEVYQHYVHDLLEQNDALINALKDSEIKGETSADLERSLTEELSLAKGFEEQLFVCRQEKIHLEVENEDLQEQAVRLREQLDDADNGKETLENAISIAHDDLAKLRIELDAVRGEVRDADQKHHSTESKNSRIQSDLRLEQAENAKLNNRLDTCEKSLERAKSENHMLQNRLVTLENELNEKSIELAGMERELISFKVSRDTGLEQNHVDKQEKLLLSAKVNELEKELRPLREELTAKGDKLVREKDLSIELASTISRLRDQITIQVENSKKLEKQNVDLKRKLKESQTEVDTIDKRRTDLTSENQKIRENLHKSKLDIQRLRDDRCKQETTMSVEMLQLKEHIGDLQSKIDRRTRETEDLSDRVGRLTASVATHKVAEKTARDHISELQMEIADSRQKIVELTGELKNYEDRILILDQQLHDRDVEMEALRSSFNNKAAECEEQLSNSSKQEQLVHELTTELSAKNAELRRSYLDLDAQKVELTNNAEKIQHMALKIQTQEEVISIAKGEIEDYERMKPHPESEVINLNSKLDQLRLDGDSLKVKHAETSKKLADVSCLCNELRNKLKSAVGQRDQAQQLTNLYEGKFSSAERQLKELEFKVHQAHSQVDRERECAKTRQEAMEQRIKDISSARLSSEEMAQQLQREIANLRAENSQMIKNSERDSEKQHLIEKELHVSSTENERLATRLNDSRIEIDKLTKLVEDLTTNCENLQRQRRESDSLLRNLRGELGIACKTRKAAEAQMETYRSSIKSLEEQISTHLSTQAKLEEQLKSKAMEEDTLKSKKRTLKSSVNDLEDQKRALQNDVDKYKRNGAEQRSRVKQLEEALRAIRRETETHHTRQKHEQDKLRKQNEQMLNEQMRKVAEFDSKTIRYQEEVSRLTDVISKLQSELETTKTQLSASQRLEHQSRADLTTIREAGKSRDERRNELQCEYDSLQRENSRLMGEMARHIKEKEMAVSEEDRLRKHSLMQQAMLQEMRRKLASKAHYQDLKVHYQPHTPGPFGDSFASHN</sequence>